<sequence length="145" mass="16259">MSYAIKVRVYQTNENAFFRVIEKGVWHYANGGTWTEQDGALLLTIGGSGTSGIIRFQTEQGKEAFFVAFGVHNYKPWLDIITGLGDDITGVRALPEYYNNSNPERVKSREAQRTSQSILNIDHRTIAAHYKVAEGHELELNIVLG</sequence>
<dbReference type="EMBL" id="WIWT01000006">
    <property type="protein sequence ID" value="KAF3220701.1"/>
    <property type="molecule type" value="Genomic_DNA"/>
</dbReference>
<protein>
    <recommendedName>
        <fullName evidence="12">Lectin</fullName>
    </recommendedName>
</protein>
<dbReference type="EMBL" id="SOZJ01000001">
    <property type="protein sequence ID" value="TGJ75106.1"/>
    <property type="molecule type" value="Genomic_DNA"/>
</dbReference>
<dbReference type="Proteomes" id="UP000479691">
    <property type="component" value="Unassembled WGS sequence"/>
</dbReference>
<dbReference type="EMBL" id="WIPF01000004">
    <property type="protein sequence ID" value="KAF3231280.1"/>
    <property type="molecule type" value="Genomic_DNA"/>
</dbReference>
<reference evidence="6 7" key="1">
    <citation type="submission" date="2019-03" db="EMBL/GenBank/DDBJ databases">
        <title>Nematode-trapping fungi genome.</title>
        <authorList>
            <person name="Vidal-Diez De Ulzurrun G."/>
        </authorList>
    </citation>
    <scope>NUCLEOTIDE SEQUENCE [LARGE SCALE GENOMIC DNA]</scope>
    <source>
        <strain evidence="6 7">TWF154</strain>
    </source>
</reference>
<evidence type="ECO:0000313" key="3">
    <source>
        <dbReference type="EMBL" id="KAF3220701.1"/>
    </source>
</evidence>
<evidence type="ECO:0000313" key="7">
    <source>
        <dbReference type="Proteomes" id="UP000297595"/>
    </source>
</evidence>
<evidence type="ECO:0000313" key="4">
    <source>
        <dbReference type="EMBL" id="KAF3221522.1"/>
    </source>
</evidence>
<proteinExistence type="predicted"/>
<dbReference type="AlphaFoldDB" id="A0A4Z0YB53"/>
<dbReference type="OrthoDB" id="4791458at2759"/>
<dbReference type="InterPro" id="IPR015926">
    <property type="entry name" value="Cytolysin/lectin"/>
</dbReference>
<dbReference type="Proteomes" id="UP000483672">
    <property type="component" value="Unassembled WGS sequence"/>
</dbReference>
<dbReference type="Proteomes" id="UP000472727">
    <property type="component" value="Unassembled WGS sequence"/>
</dbReference>
<evidence type="ECO:0008006" key="12">
    <source>
        <dbReference type="Google" id="ProtNLM"/>
    </source>
</evidence>
<evidence type="ECO:0000313" key="9">
    <source>
        <dbReference type="Proteomes" id="UP000475325"/>
    </source>
</evidence>
<dbReference type="SUPFAM" id="SSF63724">
    <property type="entry name" value="Cytolysin/lectin"/>
    <property type="match status" value="1"/>
</dbReference>
<dbReference type="Proteomes" id="UP000614610">
    <property type="component" value="Unassembled WGS sequence"/>
</dbReference>
<dbReference type="EMBL" id="WIWS01000029">
    <property type="protein sequence ID" value="KAF3221522.1"/>
    <property type="molecule type" value="Genomic_DNA"/>
</dbReference>
<name>A0A4Z0YB53_ORBOL</name>
<dbReference type="Proteomes" id="UP000297595">
    <property type="component" value="Unassembled WGS sequence"/>
</dbReference>
<evidence type="ECO:0000313" key="1">
    <source>
        <dbReference type="EMBL" id="KAF3109925.1"/>
    </source>
</evidence>
<organism evidence="2 10">
    <name type="scientific">Orbilia oligospora</name>
    <name type="common">Nematode-trapping fungus</name>
    <name type="synonym">Arthrobotrys oligospora</name>
    <dbReference type="NCBI Taxonomy" id="2813651"/>
    <lineage>
        <taxon>Eukaryota</taxon>
        <taxon>Fungi</taxon>
        <taxon>Dikarya</taxon>
        <taxon>Ascomycota</taxon>
        <taxon>Pezizomycotina</taxon>
        <taxon>Orbiliomycetes</taxon>
        <taxon>Orbiliales</taxon>
        <taxon>Orbiliaceae</taxon>
        <taxon>Orbilia</taxon>
    </lineage>
</organism>
<gene>
    <name evidence="6" type="ORF">EYR41_002054</name>
    <name evidence="1" type="ORF">TWF102_009191</name>
    <name evidence="4" type="ORF">TWF106_006122</name>
    <name evidence="5" type="ORF">TWF191_011425</name>
    <name evidence="3" type="ORF">TWF679_008897</name>
    <name evidence="2" type="ORF">TWF788_000935</name>
</gene>
<dbReference type="Gene3D" id="2.60.270.20">
    <property type="entry name" value="Cytolysin/lectin"/>
    <property type="match status" value="1"/>
</dbReference>
<evidence type="ECO:0000313" key="10">
    <source>
        <dbReference type="Proteomes" id="UP000479691"/>
    </source>
</evidence>
<evidence type="ECO:0000313" key="8">
    <source>
        <dbReference type="Proteomes" id="UP000472727"/>
    </source>
</evidence>
<dbReference type="EMBL" id="JAABOE010000011">
    <property type="protein sequence ID" value="KAF3188258.1"/>
    <property type="molecule type" value="Genomic_DNA"/>
</dbReference>
<reference evidence="8 9" key="2">
    <citation type="submission" date="2019-06" db="EMBL/GenBank/DDBJ databases">
        <authorList>
            <person name="Palmer J.M."/>
        </authorList>
    </citation>
    <scope>NUCLEOTIDE SEQUENCE [LARGE SCALE GENOMIC DNA]</scope>
    <source>
        <strain evidence="1 9">TWF102</strain>
        <strain evidence="4 8">TWF106</strain>
        <strain evidence="5 11">TWF191</strain>
        <strain evidence="3">TWF679</strain>
        <strain evidence="2 10">TWF788</strain>
    </source>
</reference>
<evidence type="ECO:0000313" key="2">
    <source>
        <dbReference type="EMBL" id="KAF3188258.1"/>
    </source>
</evidence>
<dbReference type="Pfam" id="PF07367">
    <property type="entry name" value="FB_lectin"/>
    <property type="match status" value="1"/>
</dbReference>
<dbReference type="InterPro" id="IPR009960">
    <property type="entry name" value="Fruit_body_lectin_fun"/>
</dbReference>
<dbReference type="EMBL" id="WIQW01000006">
    <property type="protein sequence ID" value="KAF3109925.1"/>
    <property type="molecule type" value="Genomic_DNA"/>
</dbReference>
<evidence type="ECO:0000313" key="11">
    <source>
        <dbReference type="Proteomes" id="UP000483672"/>
    </source>
</evidence>
<accession>A0A4Z0YB53</accession>
<comment type="caution">
    <text evidence="2">The sequence shown here is derived from an EMBL/GenBank/DDBJ whole genome shotgun (WGS) entry which is preliminary data.</text>
</comment>
<dbReference type="Proteomes" id="UP000475325">
    <property type="component" value="Unassembled WGS sequence"/>
</dbReference>
<evidence type="ECO:0000313" key="6">
    <source>
        <dbReference type="EMBL" id="TGJ75106.1"/>
    </source>
</evidence>
<evidence type="ECO:0000313" key="5">
    <source>
        <dbReference type="EMBL" id="KAF3231280.1"/>
    </source>
</evidence>